<comment type="subcellular location">
    <subcellularLocation>
        <location evidence="1">Nucleus</location>
        <location evidence="1">Nucleolus</location>
    </subcellularLocation>
</comment>
<evidence type="ECO:0000256" key="4">
    <source>
        <dbReference type="ARBA" id="ARBA00023054"/>
    </source>
</evidence>
<dbReference type="EMBL" id="JASFZW010000004">
    <property type="protein sequence ID" value="KAK2078561.1"/>
    <property type="molecule type" value="Genomic_DNA"/>
</dbReference>
<dbReference type="GO" id="GO:0030687">
    <property type="term" value="C:preribosome, large subunit precursor"/>
    <property type="evidence" value="ECO:0007669"/>
    <property type="project" value="TreeGrafter"/>
</dbReference>
<evidence type="ECO:0000256" key="2">
    <source>
        <dbReference type="ARBA" id="ARBA00007336"/>
    </source>
</evidence>
<evidence type="ECO:0000256" key="5">
    <source>
        <dbReference type="ARBA" id="ARBA00023242"/>
    </source>
</evidence>
<evidence type="ECO:0000256" key="3">
    <source>
        <dbReference type="ARBA" id="ARBA00022517"/>
    </source>
</evidence>
<feature type="compositionally biased region" description="Basic and acidic residues" evidence="6">
    <location>
        <begin position="147"/>
        <end position="181"/>
    </location>
</feature>
<proteinExistence type="inferred from homology"/>
<organism evidence="7 8">
    <name type="scientific">Prototheca wickerhamii</name>
    <dbReference type="NCBI Taxonomy" id="3111"/>
    <lineage>
        <taxon>Eukaryota</taxon>
        <taxon>Viridiplantae</taxon>
        <taxon>Chlorophyta</taxon>
        <taxon>core chlorophytes</taxon>
        <taxon>Trebouxiophyceae</taxon>
        <taxon>Chlorellales</taxon>
        <taxon>Chlorellaceae</taxon>
        <taxon>Prototheca</taxon>
    </lineage>
</organism>
<dbReference type="Pfam" id="PF05890">
    <property type="entry name" value="Ebp2"/>
    <property type="match status" value="1"/>
</dbReference>
<evidence type="ECO:0000256" key="1">
    <source>
        <dbReference type="ARBA" id="ARBA00004604"/>
    </source>
</evidence>
<feature type="compositionally biased region" description="Acidic residues" evidence="6">
    <location>
        <begin position="9"/>
        <end position="38"/>
    </location>
</feature>
<feature type="region of interest" description="Disordered" evidence="6">
    <location>
        <begin position="147"/>
        <end position="278"/>
    </location>
</feature>
<evidence type="ECO:0000313" key="7">
    <source>
        <dbReference type="EMBL" id="KAK2078561.1"/>
    </source>
</evidence>
<dbReference type="GO" id="GO:0034399">
    <property type="term" value="C:nuclear periphery"/>
    <property type="evidence" value="ECO:0007669"/>
    <property type="project" value="TreeGrafter"/>
</dbReference>
<keyword evidence="8" id="KW-1185">Reference proteome</keyword>
<gene>
    <name evidence="7" type="ORF">QBZ16_003401</name>
</gene>
<keyword evidence="4" id="KW-0175">Coiled coil</keyword>
<dbReference type="AlphaFoldDB" id="A0AAD9IHF8"/>
<sequence length="286" mass="32767">MKQRRAEESSSESDYSDEDGVEVLDDDFEGEGSEEESPAAERESIYNMDVLHEKLEDFGWSEQERWVETQVVTSAEPVSVSNVEDDLERELAFYNQAMEGTKAAIARFEGEGLAWARPADYLAEMVKSDEHMARVKEQLLHQTKLVQEMEQRRRDRESKRFSKQVQTEKRRERDMAKKKAITDVSRLRKQRERSGYQGELDLDAELGGGGGRPGRGPPKNPGDRFQAHDKSKKRQRKDAKFGFGGKKRLQKQNDAYSSANVDDYRAPRKGGRGGGRGRMYCCSSRW</sequence>
<dbReference type="Proteomes" id="UP001255856">
    <property type="component" value="Unassembled WGS sequence"/>
</dbReference>
<dbReference type="PANTHER" id="PTHR13028">
    <property type="entry name" value="RRNA PROCESSING PROTEIN EBNA1-BINDING PROTEIN-RELATED"/>
    <property type="match status" value="1"/>
</dbReference>
<reference evidence="7" key="1">
    <citation type="submission" date="2021-01" db="EMBL/GenBank/DDBJ databases">
        <authorList>
            <person name="Eckstrom K.M.E."/>
        </authorList>
    </citation>
    <scope>NUCLEOTIDE SEQUENCE</scope>
    <source>
        <strain evidence="7">UVCC 0001</strain>
    </source>
</reference>
<evidence type="ECO:0000313" key="8">
    <source>
        <dbReference type="Proteomes" id="UP001255856"/>
    </source>
</evidence>
<keyword evidence="5" id="KW-0539">Nucleus</keyword>
<name>A0AAD9IHF8_PROWI</name>
<comment type="similarity">
    <text evidence="2">Belongs to the EBP2 family.</text>
</comment>
<dbReference type="InterPro" id="IPR008610">
    <property type="entry name" value="Ebp2"/>
</dbReference>
<dbReference type="PANTHER" id="PTHR13028:SF0">
    <property type="entry name" value="RRNA-PROCESSING PROTEIN EBP2-RELATED"/>
    <property type="match status" value="1"/>
</dbReference>
<protein>
    <submittedName>
        <fullName evidence="7">Uncharacterized protein</fullName>
    </submittedName>
</protein>
<dbReference type="GO" id="GO:0005730">
    <property type="term" value="C:nucleolus"/>
    <property type="evidence" value="ECO:0007669"/>
    <property type="project" value="UniProtKB-SubCell"/>
</dbReference>
<accession>A0AAD9IHF8</accession>
<feature type="region of interest" description="Disordered" evidence="6">
    <location>
        <begin position="1"/>
        <end position="45"/>
    </location>
</feature>
<keyword evidence="3" id="KW-0690">Ribosome biogenesis</keyword>
<evidence type="ECO:0000256" key="6">
    <source>
        <dbReference type="SAM" id="MobiDB-lite"/>
    </source>
</evidence>
<dbReference type="GO" id="GO:0042273">
    <property type="term" value="P:ribosomal large subunit biogenesis"/>
    <property type="evidence" value="ECO:0007669"/>
    <property type="project" value="TreeGrafter"/>
</dbReference>
<dbReference type="GO" id="GO:0006364">
    <property type="term" value="P:rRNA processing"/>
    <property type="evidence" value="ECO:0007669"/>
    <property type="project" value="TreeGrafter"/>
</dbReference>
<comment type="caution">
    <text evidence="7">The sequence shown here is derived from an EMBL/GenBank/DDBJ whole genome shotgun (WGS) entry which is preliminary data.</text>
</comment>